<keyword evidence="17" id="KW-1185">Reference proteome</keyword>
<dbReference type="Pfam" id="PF17862">
    <property type="entry name" value="AAA_lid_3"/>
    <property type="match status" value="2"/>
</dbReference>
<dbReference type="Gene3D" id="1.10.8.60">
    <property type="match status" value="2"/>
</dbReference>
<keyword evidence="9" id="KW-0378">Hydrolase</keyword>
<dbReference type="SUPFAM" id="SSF52540">
    <property type="entry name" value="P-loop containing nucleoside triphosphate hydrolases"/>
    <property type="match status" value="2"/>
</dbReference>
<dbReference type="InterPro" id="IPR003593">
    <property type="entry name" value="AAA+_ATPase"/>
</dbReference>
<dbReference type="EMBL" id="CAXAMM010020580">
    <property type="protein sequence ID" value="CAK9048231.1"/>
    <property type="molecule type" value="Genomic_DNA"/>
</dbReference>
<evidence type="ECO:0000256" key="4">
    <source>
        <dbReference type="ARBA" id="ARBA00010550"/>
    </source>
</evidence>
<dbReference type="PANTHER" id="PTHR23076">
    <property type="entry name" value="METALLOPROTEASE M41 FTSH"/>
    <property type="match status" value="1"/>
</dbReference>
<evidence type="ECO:0000256" key="7">
    <source>
        <dbReference type="ARBA" id="ARBA00022723"/>
    </source>
</evidence>
<dbReference type="Gene3D" id="3.30.720.210">
    <property type="match status" value="2"/>
</dbReference>
<evidence type="ECO:0000256" key="14">
    <source>
        <dbReference type="ARBA" id="ARBA00023136"/>
    </source>
</evidence>
<gene>
    <name evidence="16" type="ORF">SCF082_LOCUS26891</name>
</gene>
<keyword evidence="6" id="KW-0812">Transmembrane</keyword>
<dbReference type="InterPro" id="IPR041569">
    <property type="entry name" value="AAA_lid_3"/>
</dbReference>
<evidence type="ECO:0000256" key="11">
    <source>
        <dbReference type="ARBA" id="ARBA00022840"/>
    </source>
</evidence>
<dbReference type="CDD" id="cd19501">
    <property type="entry name" value="RecA-like_FtsH"/>
    <property type="match status" value="2"/>
</dbReference>
<dbReference type="InterPro" id="IPR003959">
    <property type="entry name" value="ATPase_AAA_core"/>
</dbReference>
<keyword evidence="12" id="KW-1133">Transmembrane helix</keyword>
<keyword evidence="7" id="KW-0479">Metal-binding</keyword>
<dbReference type="InterPro" id="IPR000642">
    <property type="entry name" value="Peptidase_M41"/>
</dbReference>
<proteinExistence type="inferred from homology"/>
<comment type="caution">
    <text evidence="16">The sequence shown here is derived from an EMBL/GenBank/DDBJ whole genome shotgun (WGS) entry which is preliminary data.</text>
</comment>
<dbReference type="InterPro" id="IPR036259">
    <property type="entry name" value="MFS_trans_sf"/>
</dbReference>
<evidence type="ECO:0000313" key="17">
    <source>
        <dbReference type="Proteomes" id="UP001642464"/>
    </source>
</evidence>
<comment type="similarity">
    <text evidence="3">In the C-terminal section; belongs to the peptidase M41 family.</text>
</comment>
<dbReference type="HAMAP" id="MF_01458">
    <property type="entry name" value="FtsH"/>
    <property type="match status" value="2"/>
</dbReference>
<dbReference type="Pfam" id="PF06480">
    <property type="entry name" value="FtsH_ext"/>
    <property type="match status" value="1"/>
</dbReference>
<keyword evidence="14" id="KW-0472">Membrane</keyword>
<evidence type="ECO:0000256" key="6">
    <source>
        <dbReference type="ARBA" id="ARBA00022692"/>
    </source>
</evidence>
<dbReference type="Pfam" id="PF01434">
    <property type="entry name" value="Peptidase_M41"/>
    <property type="match status" value="2"/>
</dbReference>
<evidence type="ECO:0000256" key="13">
    <source>
        <dbReference type="ARBA" id="ARBA00023049"/>
    </source>
</evidence>
<dbReference type="InterPro" id="IPR005936">
    <property type="entry name" value="FtsH"/>
</dbReference>
<dbReference type="SUPFAM" id="SSF103473">
    <property type="entry name" value="MFS general substrate transporter"/>
    <property type="match status" value="1"/>
</dbReference>
<comment type="cofactor">
    <cofactor evidence="1">
        <name>Zn(2+)</name>
        <dbReference type="ChEBI" id="CHEBI:29105"/>
    </cofactor>
</comment>
<comment type="subcellular location">
    <subcellularLocation>
        <location evidence="2">Membrane</location>
    </subcellularLocation>
</comment>
<dbReference type="PROSITE" id="PS00674">
    <property type="entry name" value="AAA"/>
    <property type="match status" value="2"/>
</dbReference>
<dbReference type="NCBIfam" id="TIGR01241">
    <property type="entry name" value="FtsH_fam"/>
    <property type="match status" value="1"/>
</dbReference>
<keyword evidence="8" id="KW-0547">Nucleotide-binding</keyword>
<dbReference type="InterPro" id="IPR037219">
    <property type="entry name" value="Peptidase_M41-like"/>
</dbReference>
<keyword evidence="11" id="KW-0067">ATP-binding</keyword>
<accession>A0ABP0MAU0</accession>
<keyword evidence="5" id="KW-0645">Protease</keyword>
<dbReference type="Gene3D" id="1.20.1250.20">
    <property type="entry name" value="MFS general substrate transporter like domains"/>
    <property type="match status" value="1"/>
</dbReference>
<dbReference type="PANTHER" id="PTHR23076:SF113">
    <property type="entry name" value="ATP-DEPENDENT ZINC METALLOPROTEASE FTSH 1, CHLOROPLASTIC-RELATED"/>
    <property type="match status" value="1"/>
</dbReference>
<evidence type="ECO:0000256" key="3">
    <source>
        <dbReference type="ARBA" id="ARBA00010044"/>
    </source>
</evidence>
<evidence type="ECO:0000256" key="10">
    <source>
        <dbReference type="ARBA" id="ARBA00022833"/>
    </source>
</evidence>
<dbReference type="InterPro" id="IPR011546">
    <property type="entry name" value="Pept_M41_FtsH_extracell"/>
</dbReference>
<evidence type="ECO:0000256" key="12">
    <source>
        <dbReference type="ARBA" id="ARBA00022989"/>
    </source>
</evidence>
<evidence type="ECO:0000256" key="9">
    <source>
        <dbReference type="ARBA" id="ARBA00022801"/>
    </source>
</evidence>
<dbReference type="SMART" id="SM00382">
    <property type="entry name" value="AAA"/>
    <property type="match status" value="2"/>
</dbReference>
<feature type="domain" description="AAA+ ATPase" evidence="15">
    <location>
        <begin position="312"/>
        <end position="451"/>
    </location>
</feature>
<dbReference type="SUPFAM" id="SSF140990">
    <property type="entry name" value="FtsH protease domain-like"/>
    <property type="match status" value="2"/>
</dbReference>
<organism evidence="16 17">
    <name type="scientific">Durusdinium trenchii</name>
    <dbReference type="NCBI Taxonomy" id="1381693"/>
    <lineage>
        <taxon>Eukaryota</taxon>
        <taxon>Sar</taxon>
        <taxon>Alveolata</taxon>
        <taxon>Dinophyceae</taxon>
        <taxon>Suessiales</taxon>
        <taxon>Symbiodiniaceae</taxon>
        <taxon>Durusdinium</taxon>
    </lineage>
</organism>
<evidence type="ECO:0000259" key="15">
    <source>
        <dbReference type="SMART" id="SM00382"/>
    </source>
</evidence>
<evidence type="ECO:0000256" key="8">
    <source>
        <dbReference type="ARBA" id="ARBA00022741"/>
    </source>
</evidence>
<dbReference type="Gene3D" id="3.40.50.300">
    <property type="entry name" value="P-loop containing nucleotide triphosphate hydrolases"/>
    <property type="match status" value="2"/>
</dbReference>
<name>A0ABP0MAU0_9DINO</name>
<reference evidence="16 17" key="1">
    <citation type="submission" date="2024-02" db="EMBL/GenBank/DDBJ databases">
        <authorList>
            <person name="Chen Y."/>
            <person name="Shah S."/>
            <person name="Dougan E. K."/>
            <person name="Thang M."/>
            <person name="Chan C."/>
        </authorList>
    </citation>
    <scope>NUCLEOTIDE SEQUENCE [LARGE SCALE GENOMIC DNA]</scope>
</reference>
<dbReference type="Pfam" id="PF00004">
    <property type="entry name" value="AAA"/>
    <property type="match status" value="2"/>
</dbReference>
<dbReference type="InterPro" id="IPR027417">
    <property type="entry name" value="P-loop_NTPase"/>
</dbReference>
<evidence type="ECO:0000313" key="16">
    <source>
        <dbReference type="EMBL" id="CAK9048231.1"/>
    </source>
</evidence>
<evidence type="ECO:0000256" key="2">
    <source>
        <dbReference type="ARBA" id="ARBA00004370"/>
    </source>
</evidence>
<dbReference type="InterPro" id="IPR003960">
    <property type="entry name" value="ATPase_AAA_CS"/>
</dbReference>
<feature type="domain" description="AAA+ ATPase" evidence="15">
    <location>
        <begin position="1504"/>
        <end position="1643"/>
    </location>
</feature>
<keyword evidence="10" id="KW-0862">Zinc</keyword>
<dbReference type="Proteomes" id="UP001642464">
    <property type="component" value="Unassembled WGS sequence"/>
</dbReference>
<dbReference type="GO" id="GO:0008237">
    <property type="term" value="F:metallopeptidase activity"/>
    <property type="evidence" value="ECO:0007669"/>
    <property type="project" value="UniProtKB-KW"/>
</dbReference>
<evidence type="ECO:0000256" key="5">
    <source>
        <dbReference type="ARBA" id="ARBA00022670"/>
    </source>
</evidence>
<protein>
    <submittedName>
        <fullName evidence="16">ATP-dependent zinc metalloprotease FtsH 3</fullName>
    </submittedName>
</protein>
<dbReference type="Gene3D" id="1.20.58.760">
    <property type="entry name" value="Peptidase M41"/>
    <property type="match status" value="2"/>
</dbReference>
<comment type="similarity">
    <text evidence="4">In the N-terminal section; belongs to the AAA ATPase family.</text>
</comment>
<keyword evidence="13 16" id="KW-0482">Metalloprotease</keyword>
<sequence>MAVPGFVTPGDVPRQMEVNQMSHGGAAASAPAAAHRSRVPGLAAASIAMGATAASVSRRQARSQKSAVKVKSSAQEPGLPDLVARVQDLLQAPDQGRLRDVKALAAELRAKDANDANSPLRWMANIAASLLLTQSMALQPAHAGDVVNYSDFMESINKGEVEMVRVQQDMLSAQYTTKDGSRREVNLIPNAQIEDQLFNQLADKKVDVVMQNAGAGGSPLDFLARFAGPIAWLIAGLLLLFGGLPFGGPGGPGGPGGNPFELGKSKARIIKDGDTKVKFADVAGCDGAKTELVEVVDFLKNTSRYSELGAKIPKGALLVGPPGTGKTLLAKAVAGEAGVPFFSISASEFVEIFAGIGASRVRDLFEQAKKSAPCIIFIDEIDAVGRQRSAGFGQGNDEREQTVNQLLTEMDGFESNKGVVVIAATNRADILDQALVRPGRFDRQIQVDPPDVQGRVEILKVHAKDCCQFARDKNLAPGVDLSAIARQTPGMSGADLANLLNEGAIVAARQNKAEIDSEDIFNALERIAIGLEKKDAVMSEQKKKLVAYHEAGHAILGALMSHASHGFTKLVKVMWFTTPTYTSEERWEKEENDYDIVSKISIVPRGPAGGVTIFMPSEERLNSGLYSKEFLENRMCVALGGRLAEEIINGKDNVTTGASNDFQQCTQVAKQMVMQLGMSPEIGQRLLGGQQQGGPFMGRDFMGQGAPPISQALKQKVDDEVKRIVDEQYQRGMKLLRDNMFLLDELAKMLMEEEKVSGDALLKLINKAAAEGKLVMANSKMAVAAYAGEVVETTADGTLNAKSKCVHPDKPMMFACADCPRRGFAGSCAPTGRKGVSRGAVARLGLSTEAAERGSQEACTSEEVIRRVEEMAADVSNGSALPSHVVQSAASQALVALAAMAAPLPALADDVPPLQAMNAPQMQQQQQEPGSPLRVSGRVTYSRLLEFVDEGSVKRVDFYDQGRTAVALVMIAGREQQLVCDLPGATTGLIEKLVSKNIMIEVHQPDKPNPLLGVLGDVAFPLLVIAGLLFLRSRGTPPLADMVAMSERRFLVLMTLARCLNASGLGMLFSASTDLLYQLTHPKRTGDNNQEAHDDHVHQRVQKTLTNIATLSTLLDFFLAPLVGWFMDSVGRLPTMMLAMGCSSSARLWLARRPSLPFYMFYRALVSITGNAWLSASSAALSDVFGRGTNAYAEATSRVQRFALLAMMAGTVFGGRWLRSPHQAFALVGIMQLMAMMAVGCMKECMSVVNKPLSRTMNFWSFFRQSKALFALGVLSTAMELPEHVATLDQVFRRQRFPQLWTASVESTHLLLLQVAGVLHTFLRTRILRKLTFASAVRLENWCATIGFLNNAFAQHPWCLALNPLLSCLQCGGLSLELSLQREAESLGVGSGALAAADANRSFLPSLVMPRFYSSLYAHSPWPSAPYLAASGMSLLAAEVIGFGDQGRAKIMITPETGVKFENVAGIDEACGVEFPLSEAKEELMEIVDFLKAPERFVKVGAKIPRGVLLTGPPGTGKTLMAKALAGESGVPFIQSSASEFIELFVGVGASRVRDIFKQAKEKAPCIVFIDEIDAIGRQRGAGMGGGNDEREQTLNQILTEMDGFEGNSGVIVVATTNRSDILDNALLRPGRFDRRVAVGLPDVKGREQILEVHIRNKKLEENITLTEIAQRTAGFSGADLENLMNESAILAARRNKKAISMAEINDATDRVIAGLEGRALADNSSKKLIAYHEAGHAIVGTLLPYHDAVNKVTVIPRGQAKGLTWFTPGEDQSLISAAMLKARIAGALGGRAAEQLVFGTNQVTTGAGGDLQQVERMARAMVTQFGMSDVGSIAIDDGGFMGPNYSEDLNQKIDKAIKASGVLWWCRRKGGESQRMWDMHDRSCAIVLKIGLTILNNNRACLDRVADELCENETISGAASGDRLRELVAQYTEVPEKLAAV</sequence>
<evidence type="ECO:0000256" key="1">
    <source>
        <dbReference type="ARBA" id="ARBA00001947"/>
    </source>
</evidence>